<dbReference type="SUPFAM" id="SSF141371">
    <property type="entry name" value="PilZ domain-like"/>
    <property type="match status" value="1"/>
</dbReference>
<dbReference type="PANTHER" id="PTHR46797:SF1">
    <property type="entry name" value="METHYLPHOSPHONATE SYNTHASE"/>
    <property type="match status" value="1"/>
</dbReference>
<dbReference type="PROSITE" id="PS50943">
    <property type="entry name" value="HTH_CROC1"/>
    <property type="match status" value="1"/>
</dbReference>
<keyword evidence="1" id="KW-0238">DNA-binding</keyword>
<dbReference type="InterPro" id="IPR001387">
    <property type="entry name" value="Cro/C1-type_HTH"/>
</dbReference>
<organism evidence="3 4">
    <name type="scientific">Novosphingobium mangrovi</name>
    <name type="common">ex Hu et al. 2023</name>
    <dbReference type="NCBI Taxonomy" id="2930094"/>
    <lineage>
        <taxon>Bacteria</taxon>
        <taxon>Pseudomonadati</taxon>
        <taxon>Pseudomonadota</taxon>
        <taxon>Alphaproteobacteria</taxon>
        <taxon>Sphingomonadales</taxon>
        <taxon>Sphingomonadaceae</taxon>
        <taxon>Novosphingobium</taxon>
    </lineage>
</organism>
<dbReference type="PANTHER" id="PTHR46797">
    <property type="entry name" value="HTH-TYPE TRANSCRIPTIONAL REGULATOR"/>
    <property type="match status" value="1"/>
</dbReference>
<sequence length="227" mass="24496">MTLAIAAHFDTVEDPSGLARAQRRRLFLETRGKLPSGSEAQVAIHNFSETGALLETEENLEIGETLEIALPEVGALPARVIWSSGRLYGCAFLAPVPESALSAVELRSAVQLQTGVLPAHPAPDTTVGGESLGERIHRLRKLRGLTQGELASQLGVSKPTVWAWEQGRARPIEERMSGIADALGVPVDDLRPDRFTPGLAELIARCREQIASAVETAPEKVRIMIEL</sequence>
<feature type="domain" description="HTH cro/C1-type" evidence="2">
    <location>
        <begin position="136"/>
        <end position="190"/>
    </location>
</feature>
<reference evidence="3" key="1">
    <citation type="submission" date="2022-03" db="EMBL/GenBank/DDBJ databases">
        <title>Identification of a novel bacterium isolated from mangrove sediments.</title>
        <authorList>
            <person name="Pan X."/>
        </authorList>
    </citation>
    <scope>NUCLEOTIDE SEQUENCE</scope>
    <source>
        <strain evidence="3">B2637</strain>
    </source>
</reference>
<dbReference type="Pfam" id="PF07238">
    <property type="entry name" value="PilZ"/>
    <property type="match status" value="1"/>
</dbReference>
<dbReference type="InterPro" id="IPR050807">
    <property type="entry name" value="TransReg_Diox_bact_type"/>
</dbReference>
<evidence type="ECO:0000313" key="3">
    <source>
        <dbReference type="EMBL" id="MCJ1962396.1"/>
    </source>
</evidence>
<dbReference type="InterPro" id="IPR010982">
    <property type="entry name" value="Lambda_DNA-bd_dom_sf"/>
</dbReference>
<gene>
    <name evidence="3" type="ORF">MTR65_17010</name>
</gene>
<evidence type="ECO:0000259" key="2">
    <source>
        <dbReference type="PROSITE" id="PS50943"/>
    </source>
</evidence>
<evidence type="ECO:0000313" key="4">
    <source>
        <dbReference type="Proteomes" id="UP001162802"/>
    </source>
</evidence>
<keyword evidence="4" id="KW-1185">Reference proteome</keyword>
<dbReference type="SMART" id="SM00530">
    <property type="entry name" value="HTH_XRE"/>
    <property type="match status" value="1"/>
</dbReference>
<dbReference type="Proteomes" id="UP001162802">
    <property type="component" value="Unassembled WGS sequence"/>
</dbReference>
<dbReference type="InterPro" id="IPR009875">
    <property type="entry name" value="PilZ_domain"/>
</dbReference>
<dbReference type="SUPFAM" id="SSF47413">
    <property type="entry name" value="lambda repressor-like DNA-binding domains"/>
    <property type="match status" value="1"/>
</dbReference>
<proteinExistence type="predicted"/>
<dbReference type="Gene3D" id="1.10.260.40">
    <property type="entry name" value="lambda repressor-like DNA-binding domains"/>
    <property type="match status" value="1"/>
</dbReference>
<accession>A0ABT0AGS8</accession>
<comment type="caution">
    <text evidence="3">The sequence shown here is derived from an EMBL/GenBank/DDBJ whole genome shotgun (WGS) entry which is preliminary data.</text>
</comment>
<protein>
    <submittedName>
        <fullName evidence="3">Helix-turn-helix domain-containing protein</fullName>
    </submittedName>
</protein>
<dbReference type="CDD" id="cd00093">
    <property type="entry name" value="HTH_XRE"/>
    <property type="match status" value="1"/>
</dbReference>
<name>A0ABT0AGS8_9SPHN</name>
<dbReference type="Pfam" id="PF13560">
    <property type="entry name" value="HTH_31"/>
    <property type="match status" value="1"/>
</dbReference>
<evidence type="ECO:0000256" key="1">
    <source>
        <dbReference type="ARBA" id="ARBA00023125"/>
    </source>
</evidence>
<dbReference type="RefSeq" id="WP_226638298.1">
    <property type="nucleotide sequence ID" value="NZ_JALHAT010000040.1"/>
</dbReference>
<dbReference type="EMBL" id="JALHAT010000040">
    <property type="protein sequence ID" value="MCJ1962396.1"/>
    <property type="molecule type" value="Genomic_DNA"/>
</dbReference>